<organism evidence="2 3">
    <name type="scientific">Pedobacter cryotolerans</name>
    <dbReference type="NCBI Taxonomy" id="2571270"/>
    <lineage>
        <taxon>Bacteria</taxon>
        <taxon>Pseudomonadati</taxon>
        <taxon>Bacteroidota</taxon>
        <taxon>Sphingobacteriia</taxon>
        <taxon>Sphingobacteriales</taxon>
        <taxon>Sphingobacteriaceae</taxon>
        <taxon>Pedobacter</taxon>
    </lineage>
</organism>
<gene>
    <name evidence="2" type="ORF">FA045_16525</name>
</gene>
<feature type="signal peptide" evidence="1">
    <location>
        <begin position="1"/>
        <end position="22"/>
    </location>
</feature>
<sequence>MKLTSLILTFIILMLNIVPCCAWENNEENNRKINHSEKSAPTNGKDECENCSPFYSCGNCIASLETPLTFAIAPQNKDLSVTFYRKLLLTFTEGVTKGIWQPPKKG</sequence>
<name>A0A4U1C2I0_9SPHI</name>
<comment type="caution">
    <text evidence="2">The sequence shown here is derived from an EMBL/GenBank/DDBJ whole genome shotgun (WGS) entry which is preliminary data.</text>
</comment>
<dbReference type="Pfam" id="PF20365">
    <property type="entry name" value="DUF6660"/>
    <property type="match status" value="1"/>
</dbReference>
<dbReference type="RefSeq" id="WP_169305078.1">
    <property type="nucleotide sequence ID" value="NZ_SWBO01000012.1"/>
</dbReference>
<keyword evidence="1" id="KW-0732">Signal</keyword>
<evidence type="ECO:0000313" key="2">
    <source>
        <dbReference type="EMBL" id="TKB97357.1"/>
    </source>
</evidence>
<dbReference type="Proteomes" id="UP000310477">
    <property type="component" value="Unassembled WGS sequence"/>
</dbReference>
<protein>
    <submittedName>
        <fullName evidence="2">Uncharacterized protein</fullName>
    </submittedName>
</protein>
<reference evidence="2 3" key="1">
    <citation type="submission" date="2019-04" db="EMBL/GenBank/DDBJ databases">
        <title>Pedobacter sp. AR-2-6 sp. nov., isolated from Arctic soil.</title>
        <authorList>
            <person name="Dahal R.H."/>
            <person name="Kim D.-U."/>
        </authorList>
    </citation>
    <scope>NUCLEOTIDE SEQUENCE [LARGE SCALE GENOMIC DNA]</scope>
    <source>
        <strain evidence="2 3">AR-2-6</strain>
    </source>
</reference>
<dbReference type="InterPro" id="IPR046601">
    <property type="entry name" value="DUF6660"/>
</dbReference>
<dbReference type="EMBL" id="SWBO01000012">
    <property type="protein sequence ID" value="TKB97357.1"/>
    <property type="molecule type" value="Genomic_DNA"/>
</dbReference>
<keyword evidence="3" id="KW-1185">Reference proteome</keyword>
<evidence type="ECO:0000256" key="1">
    <source>
        <dbReference type="SAM" id="SignalP"/>
    </source>
</evidence>
<accession>A0A4U1C2I0</accession>
<dbReference type="AlphaFoldDB" id="A0A4U1C2I0"/>
<feature type="chain" id="PRO_5020322928" evidence="1">
    <location>
        <begin position="23"/>
        <end position="106"/>
    </location>
</feature>
<proteinExistence type="predicted"/>
<evidence type="ECO:0000313" key="3">
    <source>
        <dbReference type="Proteomes" id="UP000310477"/>
    </source>
</evidence>